<feature type="compositionally biased region" description="Basic and acidic residues" evidence="5">
    <location>
        <begin position="155"/>
        <end position="183"/>
    </location>
</feature>
<feature type="region of interest" description="Disordered" evidence="5">
    <location>
        <begin position="117"/>
        <end position="326"/>
    </location>
</feature>
<evidence type="ECO:0000256" key="3">
    <source>
        <dbReference type="ARBA" id="ARBA00023054"/>
    </source>
</evidence>
<dbReference type="PANTHER" id="PTHR31938:SF4">
    <property type="entry name" value="NUCLEAR SPECKLE SPLICING REGULATORY PROTEIN 1"/>
    <property type="match status" value="1"/>
</dbReference>
<dbReference type="InterPro" id="IPR018612">
    <property type="entry name" value="NSRP1_N"/>
</dbReference>
<evidence type="ECO:0000256" key="2">
    <source>
        <dbReference type="ARBA" id="ARBA00020556"/>
    </source>
</evidence>
<feature type="compositionally biased region" description="Polar residues" evidence="5">
    <location>
        <begin position="201"/>
        <end position="216"/>
    </location>
</feature>
<protein>
    <recommendedName>
        <fullName evidence="2">Nuclear speckle splicing regulatory protein 1</fullName>
    </recommendedName>
    <alternativeName>
        <fullName evidence="4">Coiled-coil domain-containing protein 55</fullName>
    </alternativeName>
</protein>
<proteinExistence type="evidence at transcript level"/>
<evidence type="ECO:0000256" key="5">
    <source>
        <dbReference type="SAM" id="MobiDB-lite"/>
    </source>
</evidence>
<evidence type="ECO:0000256" key="4">
    <source>
        <dbReference type="ARBA" id="ARBA00030718"/>
    </source>
</evidence>
<dbReference type="Pfam" id="PF09745">
    <property type="entry name" value="NSRP1_N"/>
    <property type="match status" value="1"/>
</dbReference>
<dbReference type="PANTHER" id="PTHR31938">
    <property type="entry name" value="NUCLEAR SPECKLE SPLICING REGULATORY PROTEIN 1"/>
    <property type="match status" value="1"/>
</dbReference>
<reference evidence="7" key="1">
    <citation type="submission" date="2020-04" db="EMBL/GenBank/DDBJ databases">
        <authorList>
            <person name="Neveu A P."/>
        </authorList>
    </citation>
    <scope>NUCLEOTIDE SEQUENCE</scope>
    <source>
        <tissue evidence="7">Whole embryo</tissue>
    </source>
</reference>
<evidence type="ECO:0000313" key="7">
    <source>
        <dbReference type="EMBL" id="CAB3264452.1"/>
    </source>
</evidence>
<feature type="compositionally biased region" description="Basic and acidic residues" evidence="5">
    <location>
        <begin position="316"/>
        <end position="326"/>
    </location>
</feature>
<gene>
    <name evidence="7" type="primary">Nsrp1</name>
</gene>
<dbReference type="InterPro" id="IPR042816">
    <property type="entry name" value="Nsrp1"/>
</dbReference>
<feature type="region of interest" description="Disordered" evidence="5">
    <location>
        <begin position="1"/>
        <end position="45"/>
    </location>
</feature>
<accession>A0A6F9DLX6</accession>
<dbReference type="AlphaFoldDB" id="A0A6F9DLX6"/>
<sequence length="345" mass="39539">MNPNKKYGLILSKKSKDSSHLKPRLSVFNNDDSSDEDGKSQVNSQIHKEAMKKIVKKQTKLEIQKALEEDATVYEYDQIYDDMKSKSIKENTPSAITKADKHKQPKYIGSLLKAAEARNRERQRVEERKIEKEREQEGDTFKDKPAFVTSAYRKRMQEKQEEEEQERREAAIEDALDVRKQKDLSGFYRHFLRQQMGEEPSPTQGSKKSSPTSQETTDNEKDASNMAADVTNEDDRDTDMSFSSSSDEDDHKQDSNSSRKRAHSSDSSENPVNPQDDTNDATEKLCESKVSTSQEGHRVNKQTKQNPENTSSSFVKRTDKDSVLSARERYLARKKLGQSKRLEGN</sequence>
<feature type="domain" description="Nuclear speckle splicing regulatory protein 1 N-terminal" evidence="6">
    <location>
        <begin position="60"/>
        <end position="181"/>
    </location>
</feature>
<keyword evidence="3" id="KW-0175">Coiled coil</keyword>
<feature type="compositionally biased region" description="Basic and acidic residues" evidence="5">
    <location>
        <begin position="117"/>
        <end position="145"/>
    </location>
</feature>
<feature type="compositionally biased region" description="Polar residues" evidence="5">
    <location>
        <begin position="302"/>
        <end position="315"/>
    </location>
</feature>
<evidence type="ECO:0000259" key="6">
    <source>
        <dbReference type="Pfam" id="PF09745"/>
    </source>
</evidence>
<comment type="similarity">
    <text evidence="1">Belongs to the NSRP1 family.</text>
</comment>
<dbReference type="EMBL" id="LR788590">
    <property type="protein sequence ID" value="CAB3264452.1"/>
    <property type="molecule type" value="mRNA"/>
</dbReference>
<evidence type="ECO:0000256" key="1">
    <source>
        <dbReference type="ARBA" id="ARBA00010126"/>
    </source>
</evidence>
<organism evidence="7">
    <name type="scientific">Phallusia mammillata</name>
    <dbReference type="NCBI Taxonomy" id="59560"/>
    <lineage>
        <taxon>Eukaryota</taxon>
        <taxon>Metazoa</taxon>
        <taxon>Chordata</taxon>
        <taxon>Tunicata</taxon>
        <taxon>Ascidiacea</taxon>
        <taxon>Phlebobranchia</taxon>
        <taxon>Ascidiidae</taxon>
        <taxon>Phallusia</taxon>
    </lineage>
</organism>
<name>A0A6F9DLX6_9ASCI</name>
<dbReference type="GO" id="GO:0000381">
    <property type="term" value="P:regulation of alternative mRNA splicing, via spliceosome"/>
    <property type="evidence" value="ECO:0007669"/>
    <property type="project" value="InterPro"/>
</dbReference>